<gene>
    <name evidence="3" type="ORF">F4827_001646</name>
</gene>
<accession>A0A7W9TUQ8</accession>
<evidence type="ECO:0000313" key="3">
    <source>
        <dbReference type="EMBL" id="MBB6101798.1"/>
    </source>
</evidence>
<evidence type="ECO:0008006" key="5">
    <source>
        <dbReference type="Google" id="ProtNLM"/>
    </source>
</evidence>
<sequence>MSLIVASRFTMFNDAEAAMDKLHNNGFVDEDVSLFYVNPGGQHAGGQHARFPVGGDRFTDPQSRWASLGAGAGAAAGALVGVIVAIVLSLLFLRSLLVLAVAAGVGAYVGTLAGALWQTRGGGRGRRPDIGHDPGGTPAARESGVLVAVHVSPGTQQQAAQVLGAAGGQQIERANGRWQHGHWSDFDPTHTVEPLQR</sequence>
<dbReference type="EMBL" id="JACHBW010000004">
    <property type="protein sequence ID" value="MBB6101798.1"/>
    <property type="molecule type" value="Genomic_DNA"/>
</dbReference>
<dbReference type="RefSeq" id="WP_183723440.1">
    <property type="nucleotide sequence ID" value="NZ_JACHBW010000004.1"/>
</dbReference>
<organism evidence="3 4">
    <name type="scientific">Paraburkholderia bannensis</name>
    <dbReference type="NCBI Taxonomy" id="765414"/>
    <lineage>
        <taxon>Bacteria</taxon>
        <taxon>Pseudomonadati</taxon>
        <taxon>Pseudomonadota</taxon>
        <taxon>Betaproteobacteria</taxon>
        <taxon>Burkholderiales</taxon>
        <taxon>Burkholderiaceae</taxon>
        <taxon>Paraburkholderia</taxon>
    </lineage>
</organism>
<feature type="transmembrane region" description="Helical" evidence="2">
    <location>
        <begin position="65"/>
        <end position="90"/>
    </location>
</feature>
<evidence type="ECO:0000256" key="2">
    <source>
        <dbReference type="SAM" id="Phobius"/>
    </source>
</evidence>
<feature type="transmembrane region" description="Helical" evidence="2">
    <location>
        <begin position="96"/>
        <end position="117"/>
    </location>
</feature>
<proteinExistence type="predicted"/>
<feature type="region of interest" description="Disordered" evidence="1">
    <location>
        <begin position="120"/>
        <end position="139"/>
    </location>
</feature>
<comment type="caution">
    <text evidence="3">The sequence shown here is derived from an EMBL/GenBank/DDBJ whole genome shotgun (WGS) entry which is preliminary data.</text>
</comment>
<protein>
    <recommendedName>
        <fullName evidence="5">Glycine zipper family protein</fullName>
    </recommendedName>
</protein>
<evidence type="ECO:0000313" key="4">
    <source>
        <dbReference type="Proteomes" id="UP000571554"/>
    </source>
</evidence>
<keyword evidence="2" id="KW-0812">Transmembrane</keyword>
<reference evidence="3 4" key="1">
    <citation type="submission" date="2020-08" db="EMBL/GenBank/DDBJ databases">
        <title>Above-ground endophytic microbial communities from plants in different locations in the United States.</title>
        <authorList>
            <person name="Frank C."/>
        </authorList>
    </citation>
    <scope>NUCLEOTIDE SEQUENCE [LARGE SCALE GENOMIC DNA]</scope>
    <source>
        <strain evidence="3 4">WP4_2_2</strain>
    </source>
</reference>
<keyword evidence="2" id="KW-1133">Transmembrane helix</keyword>
<keyword evidence="4" id="KW-1185">Reference proteome</keyword>
<feature type="compositionally biased region" description="Basic and acidic residues" evidence="1">
    <location>
        <begin position="182"/>
        <end position="197"/>
    </location>
</feature>
<evidence type="ECO:0000256" key="1">
    <source>
        <dbReference type="SAM" id="MobiDB-lite"/>
    </source>
</evidence>
<dbReference type="Proteomes" id="UP000571554">
    <property type="component" value="Unassembled WGS sequence"/>
</dbReference>
<keyword evidence="2" id="KW-0472">Membrane</keyword>
<feature type="region of interest" description="Disordered" evidence="1">
    <location>
        <begin position="178"/>
        <end position="197"/>
    </location>
</feature>
<dbReference type="AlphaFoldDB" id="A0A7W9TUQ8"/>
<name>A0A7W9TUQ8_9BURK</name>